<protein>
    <submittedName>
        <fullName evidence="1">Uncharacterized protein</fullName>
    </submittedName>
</protein>
<dbReference type="EMBL" id="MCGO01000072">
    <property type="protein sequence ID" value="ORY32215.1"/>
    <property type="molecule type" value="Genomic_DNA"/>
</dbReference>
<keyword evidence="2" id="KW-1185">Reference proteome</keyword>
<name>A0A1Y2BDS3_9FUNG</name>
<organism evidence="1 2">
    <name type="scientific">Rhizoclosmatium globosum</name>
    <dbReference type="NCBI Taxonomy" id="329046"/>
    <lineage>
        <taxon>Eukaryota</taxon>
        <taxon>Fungi</taxon>
        <taxon>Fungi incertae sedis</taxon>
        <taxon>Chytridiomycota</taxon>
        <taxon>Chytridiomycota incertae sedis</taxon>
        <taxon>Chytridiomycetes</taxon>
        <taxon>Chytridiales</taxon>
        <taxon>Chytriomycetaceae</taxon>
        <taxon>Rhizoclosmatium</taxon>
    </lineage>
</organism>
<dbReference type="AlphaFoldDB" id="A0A1Y2BDS3"/>
<proteinExistence type="predicted"/>
<evidence type="ECO:0000313" key="1">
    <source>
        <dbReference type="EMBL" id="ORY32215.1"/>
    </source>
</evidence>
<accession>A0A1Y2BDS3</accession>
<evidence type="ECO:0000313" key="2">
    <source>
        <dbReference type="Proteomes" id="UP000193642"/>
    </source>
</evidence>
<sequence length="243" mass="27128">MEPNTKSRSVVIQPIKGMKLEETFNALRICSNSKVLDVKIQCLFEGSGGWKKLPVNYFGGPFQSTTIFPKYRIEEAEHVDEFAVDSEATESLAGSETSSVSFQLNIPLELPEPQSLPATALAADEPVKRIYTDVERIQCVTSLKPKLPVRFTITKPSDLEYAFELGNMSQTEFEMSFPGAQIVYATFQKVKTSSIELQNGMNPRWLVVNRQQLPGIMEQAYFAGNYSEIEFCASGQVAALFFP</sequence>
<gene>
    <name evidence="1" type="ORF">BCR33DRAFT_791827</name>
</gene>
<dbReference type="Proteomes" id="UP000193642">
    <property type="component" value="Unassembled WGS sequence"/>
</dbReference>
<comment type="caution">
    <text evidence="1">The sequence shown here is derived from an EMBL/GenBank/DDBJ whole genome shotgun (WGS) entry which is preliminary data.</text>
</comment>
<reference evidence="1 2" key="1">
    <citation type="submission" date="2016-07" db="EMBL/GenBank/DDBJ databases">
        <title>Pervasive Adenine N6-methylation of Active Genes in Fungi.</title>
        <authorList>
            <consortium name="DOE Joint Genome Institute"/>
            <person name="Mondo S.J."/>
            <person name="Dannebaum R.O."/>
            <person name="Kuo R.C."/>
            <person name="Labutti K."/>
            <person name="Haridas S."/>
            <person name="Kuo A."/>
            <person name="Salamov A."/>
            <person name="Ahrendt S.R."/>
            <person name="Lipzen A."/>
            <person name="Sullivan W."/>
            <person name="Andreopoulos W.B."/>
            <person name="Clum A."/>
            <person name="Lindquist E."/>
            <person name="Daum C."/>
            <person name="Ramamoorthy G.K."/>
            <person name="Gryganskyi A."/>
            <person name="Culley D."/>
            <person name="Magnuson J.K."/>
            <person name="James T.Y."/>
            <person name="O'Malley M.A."/>
            <person name="Stajich J.E."/>
            <person name="Spatafora J.W."/>
            <person name="Visel A."/>
            <person name="Grigoriev I.V."/>
        </authorList>
    </citation>
    <scope>NUCLEOTIDE SEQUENCE [LARGE SCALE GENOMIC DNA]</scope>
    <source>
        <strain evidence="1 2">JEL800</strain>
    </source>
</reference>